<dbReference type="Gene3D" id="3.60.110.10">
    <property type="entry name" value="Carbon-nitrogen hydrolase"/>
    <property type="match status" value="1"/>
</dbReference>
<dbReference type="CDD" id="cd07576">
    <property type="entry name" value="R-amidase_like"/>
    <property type="match status" value="1"/>
</dbReference>
<dbReference type="InterPro" id="IPR044083">
    <property type="entry name" value="RamA-like"/>
</dbReference>
<name>A5FWH4_ACICJ</name>
<protein>
    <submittedName>
        <fullName evidence="3">Nitrilase/cyanide hydratase and apolipoprotein N-acyltransferase</fullName>
    </submittedName>
</protein>
<evidence type="ECO:0000313" key="4">
    <source>
        <dbReference type="Proteomes" id="UP000000245"/>
    </source>
</evidence>
<proteinExistence type="inferred from homology"/>
<dbReference type="GO" id="GO:0016746">
    <property type="term" value="F:acyltransferase activity"/>
    <property type="evidence" value="ECO:0007669"/>
    <property type="project" value="UniProtKB-KW"/>
</dbReference>
<dbReference type="RefSeq" id="WP_011941737.1">
    <property type="nucleotide sequence ID" value="NC_009484.1"/>
</dbReference>
<dbReference type="AlphaFoldDB" id="A5FWH4"/>
<dbReference type="STRING" id="349163.Acry_0736"/>
<dbReference type="PANTHER" id="PTHR23088">
    <property type="entry name" value="NITRILASE-RELATED"/>
    <property type="match status" value="1"/>
</dbReference>
<keyword evidence="3" id="KW-0808">Transferase</keyword>
<keyword evidence="3" id="KW-0449">Lipoprotein</keyword>
<evidence type="ECO:0000259" key="2">
    <source>
        <dbReference type="PROSITE" id="PS50263"/>
    </source>
</evidence>
<evidence type="ECO:0000256" key="1">
    <source>
        <dbReference type="ARBA" id="ARBA00010613"/>
    </source>
</evidence>
<dbReference type="Pfam" id="PF00795">
    <property type="entry name" value="CN_hydrolase"/>
    <property type="match status" value="1"/>
</dbReference>
<dbReference type="EMBL" id="CP000697">
    <property type="protein sequence ID" value="ABQ29956.1"/>
    <property type="molecule type" value="Genomic_DNA"/>
</dbReference>
<dbReference type="Proteomes" id="UP000000245">
    <property type="component" value="Chromosome"/>
</dbReference>
<dbReference type="InterPro" id="IPR001110">
    <property type="entry name" value="UPF0012_CS"/>
</dbReference>
<dbReference type="GO" id="GO:0016787">
    <property type="term" value="F:hydrolase activity"/>
    <property type="evidence" value="ECO:0007669"/>
    <property type="project" value="InterPro"/>
</dbReference>
<dbReference type="KEGG" id="acr:Acry_0736"/>
<dbReference type="PROSITE" id="PS01227">
    <property type="entry name" value="UPF0012"/>
    <property type="match status" value="1"/>
</dbReference>
<dbReference type="PANTHER" id="PTHR23088:SF27">
    <property type="entry name" value="DEAMINATED GLUTATHIONE AMIDASE"/>
    <property type="match status" value="1"/>
</dbReference>
<reference evidence="3 4" key="1">
    <citation type="submission" date="2007-05" db="EMBL/GenBank/DDBJ databases">
        <title>Complete sequence of chromosome of Acidiphilium cryptum JF-5.</title>
        <authorList>
            <consortium name="US DOE Joint Genome Institute"/>
            <person name="Copeland A."/>
            <person name="Lucas S."/>
            <person name="Lapidus A."/>
            <person name="Barry K."/>
            <person name="Detter J.C."/>
            <person name="Glavina del Rio T."/>
            <person name="Hammon N."/>
            <person name="Israni S."/>
            <person name="Dalin E."/>
            <person name="Tice H."/>
            <person name="Pitluck S."/>
            <person name="Sims D."/>
            <person name="Brettin T."/>
            <person name="Bruce D."/>
            <person name="Han C."/>
            <person name="Schmutz J."/>
            <person name="Larimer F."/>
            <person name="Land M."/>
            <person name="Hauser L."/>
            <person name="Kyrpides N."/>
            <person name="Kim E."/>
            <person name="Magnuson T."/>
            <person name="Richardson P."/>
        </authorList>
    </citation>
    <scope>NUCLEOTIDE SEQUENCE [LARGE SCALE GENOMIC DNA]</scope>
    <source>
        <strain evidence="3 4">JF-5</strain>
    </source>
</reference>
<evidence type="ECO:0000313" key="3">
    <source>
        <dbReference type="EMBL" id="ABQ29956.1"/>
    </source>
</evidence>
<dbReference type="SUPFAM" id="SSF56317">
    <property type="entry name" value="Carbon-nitrogen hydrolase"/>
    <property type="match status" value="1"/>
</dbReference>
<gene>
    <name evidence="3" type="ordered locus">Acry_0736</name>
</gene>
<comment type="similarity">
    <text evidence="1">Belongs to the carbon-nitrogen hydrolase superfamily. NIT1/NIT2 family.</text>
</comment>
<keyword evidence="3" id="KW-0012">Acyltransferase</keyword>
<sequence length="266" mass="28041">MTVNIAICQTEGRFADPEAGHTLLDEEARAAAAAGADLLVLPELFLTGYNLGAARARELALDPEGEQIGRARALAAEVGIALCFGFPERVGDGVANSAILIDEAGGARLIYRKVHLFGDLDRGMFALPGDGFPVVAWRGLSLGLAICYDIEFPETARMMALAGADLILVPTALMPPYYVVADSLIPARAYENQVYIAYANHCGGEPGIDYIGHSSICGPDGAVLAKAGAGPTRLMARIDPGHLAEVRRRDPLLADRRPALYGTIAG</sequence>
<dbReference type="HOGENOM" id="CLU_030130_3_1_5"/>
<keyword evidence="4" id="KW-1185">Reference proteome</keyword>
<feature type="domain" description="CN hydrolase" evidence="2">
    <location>
        <begin position="3"/>
        <end position="240"/>
    </location>
</feature>
<dbReference type="InterPro" id="IPR003010">
    <property type="entry name" value="C-N_Hydrolase"/>
</dbReference>
<dbReference type="InterPro" id="IPR036526">
    <property type="entry name" value="C-N_Hydrolase_sf"/>
</dbReference>
<dbReference type="PROSITE" id="PS50263">
    <property type="entry name" value="CN_HYDROLASE"/>
    <property type="match status" value="1"/>
</dbReference>
<organism evidence="3 4">
    <name type="scientific">Acidiphilium cryptum (strain JF-5)</name>
    <dbReference type="NCBI Taxonomy" id="349163"/>
    <lineage>
        <taxon>Bacteria</taxon>
        <taxon>Pseudomonadati</taxon>
        <taxon>Pseudomonadota</taxon>
        <taxon>Alphaproteobacteria</taxon>
        <taxon>Acetobacterales</taxon>
        <taxon>Acidocellaceae</taxon>
        <taxon>Acidiphilium</taxon>
    </lineage>
</organism>
<dbReference type="eggNOG" id="COG0388">
    <property type="taxonomic scope" value="Bacteria"/>
</dbReference>
<accession>A5FWH4</accession>